<proteinExistence type="inferred from homology"/>
<sequence length="359" mass="38958">MTKKVVAAMSGGVDSSVAAARLVDQGYDVVGVHLALAKVKGHAGGKGCCTLDDARDARRVADRLGIAFYIWDVSEEFQQEVIENFISEYAQGRTPNPCVRCNEKIKFQAVLERSLALGFDAVATGHYAQIFETPNGPTLHRAIDNKKDQSYVLSVLNQEQLSHTILPLGNSVKPDIRKEAEERGLITAAKPDSHDICFIPDGDTAGFLHYKLGQEPGKIVDAETGEELGKHDGVFEFTIGQRKGLHLEKPRPDRSPRYVVGTDTKSKTVMVGLASMLRVDVVTATNLIWCGPTPDSQFDCTAQVRAHSNALKAKAFHKDGNLTVEFLEPLNGLAPGQTIALYDNTRVIGSGTVVTTSRS</sequence>
<dbReference type="SUPFAM" id="SSF52402">
    <property type="entry name" value="Adenine nucleotide alpha hydrolases-like"/>
    <property type="match status" value="1"/>
</dbReference>
<dbReference type="CDD" id="cd01998">
    <property type="entry name" value="MnmA_TRMU-like"/>
    <property type="match status" value="1"/>
</dbReference>
<evidence type="ECO:0000256" key="4">
    <source>
        <dbReference type="ARBA" id="ARBA00022694"/>
    </source>
</evidence>
<dbReference type="AlphaFoldDB" id="A0A094PPE2"/>
<evidence type="ECO:0000256" key="3">
    <source>
        <dbReference type="ARBA" id="ARBA00022679"/>
    </source>
</evidence>
<comment type="caution">
    <text evidence="11">The sequence shown here is derived from an EMBL/GenBank/DDBJ whole genome shotgun (WGS) entry which is preliminary data.</text>
</comment>
<dbReference type="GO" id="GO:0005524">
    <property type="term" value="F:ATP binding"/>
    <property type="evidence" value="ECO:0007669"/>
    <property type="project" value="UniProtKB-KW"/>
</dbReference>
<keyword evidence="8" id="KW-1015">Disulfide bond</keyword>
<feature type="domain" description="tRNA-specific 2-thiouridylase MnmA-like C-terminal" evidence="9">
    <location>
        <begin position="281"/>
        <end position="353"/>
    </location>
</feature>
<feature type="domain" description="tRNA-specific 2-thiouridylase MnmA-like central" evidence="10">
    <location>
        <begin position="207"/>
        <end position="272"/>
    </location>
</feature>
<dbReference type="Gene3D" id="2.40.30.10">
    <property type="entry name" value="Translation factors"/>
    <property type="match status" value="1"/>
</dbReference>
<evidence type="ECO:0000256" key="5">
    <source>
        <dbReference type="ARBA" id="ARBA00022741"/>
    </source>
</evidence>
<accession>A0A094PPE2</accession>
<dbReference type="NCBIfam" id="NF001138">
    <property type="entry name" value="PRK00143.1"/>
    <property type="match status" value="1"/>
</dbReference>
<dbReference type="InterPro" id="IPR023382">
    <property type="entry name" value="MnmA-like_central_sf"/>
</dbReference>
<dbReference type="PANTHER" id="PTHR11933:SF5">
    <property type="entry name" value="MITOCHONDRIAL TRNA-SPECIFIC 2-THIOURIDYLASE 1"/>
    <property type="match status" value="1"/>
</dbReference>
<dbReference type="GO" id="GO:0002143">
    <property type="term" value="P:tRNA wobble position uridine thiolation"/>
    <property type="evidence" value="ECO:0007669"/>
    <property type="project" value="TreeGrafter"/>
</dbReference>
<dbReference type="InterPro" id="IPR014729">
    <property type="entry name" value="Rossmann-like_a/b/a_fold"/>
</dbReference>
<keyword evidence="3" id="KW-0808">Transferase</keyword>
<dbReference type="PANTHER" id="PTHR11933">
    <property type="entry name" value="TRNA 5-METHYLAMINOMETHYL-2-THIOURIDYLATE -METHYLTRANSFERASE"/>
    <property type="match status" value="1"/>
</dbReference>
<protein>
    <submittedName>
        <fullName evidence="11">tRNA-specific 2-thiouridylase MnmA</fullName>
    </submittedName>
</protein>
<dbReference type="NCBIfam" id="TIGR00420">
    <property type="entry name" value="trmU"/>
    <property type="match status" value="1"/>
</dbReference>
<evidence type="ECO:0000259" key="10">
    <source>
        <dbReference type="Pfam" id="PF20259"/>
    </source>
</evidence>
<keyword evidence="7" id="KW-0694">RNA-binding</keyword>
<organism evidence="11">
    <name type="scientific">freshwater metagenome</name>
    <dbReference type="NCBI Taxonomy" id="449393"/>
    <lineage>
        <taxon>unclassified sequences</taxon>
        <taxon>metagenomes</taxon>
        <taxon>ecological metagenomes</taxon>
    </lineage>
</organism>
<dbReference type="Pfam" id="PF03054">
    <property type="entry name" value="tRNA_Me_trans"/>
    <property type="match status" value="1"/>
</dbReference>
<dbReference type="FunFam" id="3.40.50.620:FF:000057">
    <property type="entry name" value="tRNA-specific 2-thiouridylase MnmA"/>
    <property type="match status" value="1"/>
</dbReference>
<keyword evidence="5" id="KW-0547">Nucleotide-binding</keyword>
<keyword evidence="4" id="KW-0819">tRNA processing</keyword>
<dbReference type="Pfam" id="PF20258">
    <property type="entry name" value="tRNA_Me_trans_C"/>
    <property type="match status" value="1"/>
</dbReference>
<dbReference type="GO" id="GO:0016783">
    <property type="term" value="F:sulfurtransferase activity"/>
    <property type="evidence" value="ECO:0007669"/>
    <property type="project" value="InterPro"/>
</dbReference>
<dbReference type="Gene3D" id="3.40.50.620">
    <property type="entry name" value="HUPs"/>
    <property type="match status" value="1"/>
</dbReference>
<keyword evidence="1" id="KW-0963">Cytoplasm</keyword>
<dbReference type="HAMAP" id="MF_00144">
    <property type="entry name" value="tRNA_thiouridyl_MnmA"/>
    <property type="match status" value="1"/>
</dbReference>
<evidence type="ECO:0000256" key="1">
    <source>
        <dbReference type="ARBA" id="ARBA00022490"/>
    </source>
</evidence>
<name>A0A094PPE2_9ZZZZ</name>
<gene>
    <name evidence="11" type="ORF">GM51_22500</name>
</gene>
<dbReference type="EMBL" id="JNSL01000234">
    <property type="protein sequence ID" value="KGA11499.1"/>
    <property type="molecule type" value="Genomic_DNA"/>
</dbReference>
<dbReference type="GO" id="GO:0000049">
    <property type="term" value="F:tRNA binding"/>
    <property type="evidence" value="ECO:0007669"/>
    <property type="project" value="UniProtKB-KW"/>
</dbReference>
<evidence type="ECO:0000256" key="2">
    <source>
        <dbReference type="ARBA" id="ARBA00022555"/>
    </source>
</evidence>
<dbReference type="FunFam" id="2.30.30.280:FF:000001">
    <property type="entry name" value="tRNA-specific 2-thiouridylase MnmA"/>
    <property type="match status" value="1"/>
</dbReference>
<evidence type="ECO:0000256" key="7">
    <source>
        <dbReference type="ARBA" id="ARBA00022884"/>
    </source>
</evidence>
<evidence type="ECO:0000256" key="8">
    <source>
        <dbReference type="ARBA" id="ARBA00023157"/>
    </source>
</evidence>
<evidence type="ECO:0000313" key="11">
    <source>
        <dbReference type="EMBL" id="KGA11499.1"/>
    </source>
</evidence>
<reference evidence="11" key="1">
    <citation type="submission" date="2014-06" db="EMBL/GenBank/DDBJ databases">
        <title>Key roles for freshwater Actinobacteria revealed by deep metagenomic sequencing.</title>
        <authorList>
            <person name="Ghai R."/>
            <person name="Mizuno C.M."/>
            <person name="Picazo A."/>
            <person name="Camacho A."/>
            <person name="Rodriguez-Valera F."/>
        </authorList>
    </citation>
    <scope>NUCLEOTIDE SEQUENCE</scope>
</reference>
<keyword evidence="6" id="KW-0067">ATP-binding</keyword>
<dbReference type="Pfam" id="PF20259">
    <property type="entry name" value="tRNA_Me_trans_M"/>
    <property type="match status" value="1"/>
</dbReference>
<dbReference type="InterPro" id="IPR046884">
    <property type="entry name" value="MnmA-like_central"/>
</dbReference>
<dbReference type="InterPro" id="IPR004506">
    <property type="entry name" value="MnmA-like"/>
</dbReference>
<dbReference type="InterPro" id="IPR046885">
    <property type="entry name" value="MnmA-like_C"/>
</dbReference>
<keyword evidence="2" id="KW-0820">tRNA-binding</keyword>
<evidence type="ECO:0000256" key="6">
    <source>
        <dbReference type="ARBA" id="ARBA00022840"/>
    </source>
</evidence>
<evidence type="ECO:0000259" key="9">
    <source>
        <dbReference type="Pfam" id="PF20258"/>
    </source>
</evidence>
<dbReference type="Gene3D" id="2.30.30.280">
    <property type="entry name" value="Adenine nucleotide alpha hydrolases-like domains"/>
    <property type="match status" value="1"/>
</dbReference>